<dbReference type="EMBL" id="MT142968">
    <property type="protein sequence ID" value="QJA91182.1"/>
    <property type="molecule type" value="Genomic_DNA"/>
</dbReference>
<protein>
    <recommendedName>
        <fullName evidence="2">Tail protein</fullName>
    </recommendedName>
</protein>
<accession>A0A6M3LC23</accession>
<evidence type="ECO:0000313" key="1">
    <source>
        <dbReference type="EMBL" id="QJA91182.1"/>
    </source>
</evidence>
<sequence length="127" mass="13300">MANEIKLTLTGSVVNGDFTDDIKPGALQVTQAAQGMQSQIVTVTSSAAVTISTTNVGTLGWLYARNLDATNWVTWGPQSSTGGIIGIGRLEISEWAALRISPGTTIMALASTTGAASCKVLFKFYED</sequence>
<gene>
    <name evidence="1" type="ORF">MM415B03442_0002</name>
</gene>
<organism evidence="1">
    <name type="scientific">viral metagenome</name>
    <dbReference type="NCBI Taxonomy" id="1070528"/>
    <lineage>
        <taxon>unclassified sequences</taxon>
        <taxon>metagenomes</taxon>
        <taxon>organismal metagenomes</taxon>
    </lineage>
</organism>
<name>A0A6M3LC23_9ZZZZ</name>
<dbReference type="AlphaFoldDB" id="A0A6M3LC23"/>
<proteinExistence type="predicted"/>
<reference evidence="1" key="1">
    <citation type="submission" date="2020-03" db="EMBL/GenBank/DDBJ databases">
        <title>The deep terrestrial virosphere.</title>
        <authorList>
            <person name="Holmfeldt K."/>
            <person name="Nilsson E."/>
            <person name="Simone D."/>
            <person name="Lopez-Fernandez M."/>
            <person name="Wu X."/>
            <person name="de Brujin I."/>
            <person name="Lundin D."/>
            <person name="Andersson A."/>
            <person name="Bertilsson S."/>
            <person name="Dopson M."/>
        </authorList>
    </citation>
    <scope>NUCLEOTIDE SEQUENCE</scope>
    <source>
        <strain evidence="1">MM415B03442</strain>
    </source>
</reference>
<evidence type="ECO:0008006" key="2">
    <source>
        <dbReference type="Google" id="ProtNLM"/>
    </source>
</evidence>